<keyword evidence="9" id="KW-0732">Signal</keyword>
<dbReference type="OrthoDB" id="418595at2759"/>
<feature type="domain" description="CBS" evidence="10">
    <location>
        <begin position="471"/>
        <end position="531"/>
    </location>
</feature>
<protein>
    <recommendedName>
        <fullName evidence="10">CBS domain-containing protein</fullName>
    </recommendedName>
</protein>
<evidence type="ECO:0000256" key="5">
    <source>
        <dbReference type="ARBA" id="ARBA00022741"/>
    </source>
</evidence>
<comment type="caution">
    <text evidence="11">The sequence shown here is derived from an EMBL/GenBank/DDBJ whole genome shotgun (WGS) entry which is preliminary data.</text>
</comment>
<dbReference type="GO" id="GO:0000166">
    <property type="term" value="F:nucleotide binding"/>
    <property type="evidence" value="ECO:0007669"/>
    <property type="project" value="UniProtKB-KW"/>
</dbReference>
<evidence type="ECO:0000256" key="7">
    <source>
        <dbReference type="ARBA" id="ARBA00022884"/>
    </source>
</evidence>
<dbReference type="InterPro" id="IPR000644">
    <property type="entry name" value="CBS_dom"/>
</dbReference>
<dbReference type="PANTHER" id="PTHR47788:SF1">
    <property type="entry name" value="A-ADDING TRNA NUCLEOTIDYLTRANSFERASE"/>
    <property type="match status" value="1"/>
</dbReference>
<keyword evidence="3" id="KW-0808">Transferase</keyword>
<keyword evidence="8" id="KW-0129">CBS domain</keyword>
<evidence type="ECO:0000256" key="8">
    <source>
        <dbReference type="PROSITE-ProRule" id="PRU00703"/>
    </source>
</evidence>
<feature type="domain" description="CBS" evidence="10">
    <location>
        <begin position="535"/>
        <end position="593"/>
    </location>
</feature>
<organism evidence="11 12">
    <name type="scientific">Tribonema minus</name>
    <dbReference type="NCBI Taxonomy" id="303371"/>
    <lineage>
        <taxon>Eukaryota</taxon>
        <taxon>Sar</taxon>
        <taxon>Stramenopiles</taxon>
        <taxon>Ochrophyta</taxon>
        <taxon>PX clade</taxon>
        <taxon>Xanthophyceae</taxon>
        <taxon>Tribonematales</taxon>
        <taxon>Tribonemataceae</taxon>
        <taxon>Tribonema</taxon>
    </lineage>
</organism>
<keyword evidence="6" id="KW-0460">Magnesium</keyword>
<name>A0A835YMN8_9STRA</name>
<keyword evidence="12" id="KW-1185">Reference proteome</keyword>
<comment type="cofactor">
    <cofactor evidence="1">
        <name>Mg(2+)</name>
        <dbReference type="ChEBI" id="CHEBI:18420"/>
    </cofactor>
</comment>
<evidence type="ECO:0000259" key="10">
    <source>
        <dbReference type="PROSITE" id="PS51371"/>
    </source>
</evidence>
<dbReference type="GO" id="GO:0046872">
    <property type="term" value="F:metal ion binding"/>
    <property type="evidence" value="ECO:0007669"/>
    <property type="project" value="UniProtKB-KW"/>
</dbReference>
<accession>A0A835YMN8</accession>
<evidence type="ECO:0000256" key="6">
    <source>
        <dbReference type="ARBA" id="ARBA00022842"/>
    </source>
</evidence>
<gene>
    <name evidence="11" type="ORF">JKP88DRAFT_265039</name>
</gene>
<evidence type="ECO:0000256" key="4">
    <source>
        <dbReference type="ARBA" id="ARBA00022723"/>
    </source>
</evidence>
<dbReference type="SUPFAM" id="SSF54631">
    <property type="entry name" value="CBS-domain pair"/>
    <property type="match status" value="1"/>
</dbReference>
<sequence>MMRETIRRSSRSRSGRARSTTVASRQLQLLLALCLAARLSHSFKLCSWQTAAARSRSCGRWSSSPGTCLRMTLEVNGDSRTAQPDAMEVPDYPVGVDKLNVVLTHTTADFDSLAAAVGLARVWQSEQPHIPCYVCLPRGSHPNVAHFLALHKNLFPVIALKDVSADQVHRVGLVDAQRKDRVGPAETLLDTAEESCANLRHVCHVCSADMCCNGGQWRGAKVHVFDHHFEKTSDIAATKLVIEKVGSVTTIIAELLQKGGLRLRDAEATLMALGVHSDTGSLTFESATSRDARALAWLMDQGASQAAISEYGHASLSPDQQSALADAFNTLQKRHHNGVTIGSALIDCDSYIKGMAVVAQNILEVSDSDVVLLAVRYPNKRGRAPNSLVLIGRANARAHGIDLNHLFDVYGGGGHPKASSASLRLDHDEDFERVPGKGPKGRLTAEEVVEGLVDRICCEQIQRQERAMDIMTAPVLTCDPSDSIDEAGRKLDRYGIRGMPVCKKGESTVVGVISKDIIRKAQGVNQGNRPVSGWMVTHIVAAQVDQTIAEVEELLVMNDLGRVPVLEGGKLVGLITRTDLLRQHQFYDGLHYHNKAFADPIDSPERKMLMELRKKLKKFDVD</sequence>
<dbReference type="Gene3D" id="3.10.580.10">
    <property type="entry name" value="CBS-domain"/>
    <property type="match status" value="2"/>
</dbReference>
<evidence type="ECO:0000313" key="11">
    <source>
        <dbReference type="EMBL" id="KAG5177591.1"/>
    </source>
</evidence>
<dbReference type="AlphaFoldDB" id="A0A835YMN8"/>
<evidence type="ECO:0000313" key="12">
    <source>
        <dbReference type="Proteomes" id="UP000664859"/>
    </source>
</evidence>
<dbReference type="EMBL" id="JAFCMP010000524">
    <property type="protein sequence ID" value="KAG5177591.1"/>
    <property type="molecule type" value="Genomic_DNA"/>
</dbReference>
<evidence type="ECO:0000256" key="1">
    <source>
        <dbReference type="ARBA" id="ARBA00001946"/>
    </source>
</evidence>
<dbReference type="Proteomes" id="UP000664859">
    <property type="component" value="Unassembled WGS sequence"/>
</dbReference>
<proteinExistence type="predicted"/>
<dbReference type="Pfam" id="PF00571">
    <property type="entry name" value="CBS"/>
    <property type="match status" value="2"/>
</dbReference>
<evidence type="ECO:0000256" key="3">
    <source>
        <dbReference type="ARBA" id="ARBA00022695"/>
    </source>
</evidence>
<dbReference type="SMART" id="SM00116">
    <property type="entry name" value="CBS"/>
    <property type="match status" value="2"/>
</dbReference>
<evidence type="ECO:0000256" key="9">
    <source>
        <dbReference type="SAM" id="SignalP"/>
    </source>
</evidence>
<dbReference type="SUPFAM" id="SSF64182">
    <property type="entry name" value="DHH phosphoesterases"/>
    <property type="match status" value="1"/>
</dbReference>
<dbReference type="PROSITE" id="PS51371">
    <property type="entry name" value="CBS"/>
    <property type="match status" value="2"/>
</dbReference>
<keyword evidence="5" id="KW-0547">Nucleotide-binding</keyword>
<dbReference type="InterPro" id="IPR038763">
    <property type="entry name" value="DHH_sf"/>
</dbReference>
<dbReference type="Gene3D" id="3.90.1640.10">
    <property type="entry name" value="inorganic pyrophosphatase (n-terminal core)"/>
    <property type="match status" value="1"/>
</dbReference>
<keyword evidence="7" id="KW-0694">RNA-binding</keyword>
<dbReference type="GO" id="GO:0003723">
    <property type="term" value="F:RNA binding"/>
    <property type="evidence" value="ECO:0007669"/>
    <property type="project" value="UniProtKB-KW"/>
</dbReference>
<keyword evidence="3" id="KW-0548">Nucleotidyltransferase</keyword>
<keyword evidence="2" id="KW-0819">tRNA processing</keyword>
<feature type="signal peptide" evidence="9">
    <location>
        <begin position="1"/>
        <end position="42"/>
    </location>
</feature>
<dbReference type="PANTHER" id="PTHR47788">
    <property type="entry name" value="POLYA POLYMERASE"/>
    <property type="match status" value="1"/>
</dbReference>
<dbReference type="GO" id="GO:0016779">
    <property type="term" value="F:nucleotidyltransferase activity"/>
    <property type="evidence" value="ECO:0007669"/>
    <property type="project" value="UniProtKB-KW"/>
</dbReference>
<keyword evidence="4" id="KW-0479">Metal-binding</keyword>
<feature type="chain" id="PRO_5032659969" description="CBS domain-containing protein" evidence="9">
    <location>
        <begin position="43"/>
        <end position="622"/>
    </location>
</feature>
<reference evidence="11" key="1">
    <citation type="submission" date="2021-02" db="EMBL/GenBank/DDBJ databases">
        <title>First Annotated Genome of the Yellow-green Alga Tribonema minus.</title>
        <authorList>
            <person name="Mahan K.M."/>
        </authorList>
    </citation>
    <scope>NUCLEOTIDE SEQUENCE</scope>
    <source>
        <strain evidence="11">UTEX B ZZ1240</strain>
    </source>
</reference>
<dbReference type="InterPro" id="IPR046342">
    <property type="entry name" value="CBS_dom_sf"/>
</dbReference>
<dbReference type="GO" id="GO:0008033">
    <property type="term" value="P:tRNA processing"/>
    <property type="evidence" value="ECO:0007669"/>
    <property type="project" value="UniProtKB-KW"/>
</dbReference>
<dbReference type="InterPro" id="IPR052390">
    <property type="entry name" value="tRNA_nt/polyA_polymerase"/>
</dbReference>
<evidence type="ECO:0000256" key="2">
    <source>
        <dbReference type="ARBA" id="ARBA00022694"/>
    </source>
</evidence>